<dbReference type="Pfam" id="PF04034">
    <property type="entry name" value="Ribo_biogen_C"/>
    <property type="match status" value="1"/>
</dbReference>
<evidence type="ECO:0000256" key="6">
    <source>
        <dbReference type="HAMAP-Rule" id="MF_03146"/>
    </source>
</evidence>
<feature type="binding site" evidence="6">
    <location>
        <position position="93"/>
    </location>
    <ligand>
        <name>S-adenosyl-L-methionine</name>
        <dbReference type="ChEBI" id="CHEBI:59789"/>
    </ligand>
</feature>
<gene>
    <name evidence="10" type="ORF">SteCoe_14268</name>
</gene>
<dbReference type="GO" id="GO:0106388">
    <property type="term" value="F:rRNA small subunit aminocarboxypropyltransferase activity"/>
    <property type="evidence" value="ECO:0007669"/>
    <property type="project" value="UniProtKB-EC"/>
</dbReference>
<evidence type="ECO:0000256" key="3">
    <source>
        <dbReference type="ARBA" id="ARBA00022552"/>
    </source>
</evidence>
<reference evidence="10 11" key="1">
    <citation type="submission" date="2016-11" db="EMBL/GenBank/DDBJ databases">
        <title>The macronuclear genome of Stentor coeruleus: a giant cell with tiny introns.</title>
        <authorList>
            <person name="Slabodnick M."/>
            <person name="Ruby J.G."/>
            <person name="Reiff S.B."/>
            <person name="Swart E.C."/>
            <person name="Gosai S."/>
            <person name="Prabakaran S."/>
            <person name="Witkowska E."/>
            <person name="Larue G.E."/>
            <person name="Fisher S."/>
            <person name="Freeman R.M."/>
            <person name="Gunawardena J."/>
            <person name="Chu W."/>
            <person name="Stover N.A."/>
            <person name="Gregory B.D."/>
            <person name="Nowacki M."/>
            <person name="Derisi J."/>
            <person name="Roy S.W."/>
            <person name="Marshall W.F."/>
            <person name="Sood P."/>
        </authorList>
    </citation>
    <scope>NUCLEOTIDE SEQUENCE [LARGE SCALE GENOMIC DNA]</scope>
    <source>
        <strain evidence="10">WM001</strain>
    </source>
</reference>
<keyword evidence="2 6" id="KW-0690">Ribosome biogenesis</keyword>
<dbReference type="InterPro" id="IPR007209">
    <property type="entry name" value="RNaseL-inhib-like_metal-bd_dom"/>
</dbReference>
<sequence>MDASKLKIAMWDFNHCDPKRCTGRKLAREKKIRILKPYQKFGGIILSPLGTIPVTNADSEIIASSGIAVIDCSWARISEINFDRIHNGKERTLPWLVAANTVNYGRPEKLSCVEALAAALIITEHESSAHRLLESFSWGGEFIRLNQEVLEGYLNAGSAEELLKVQEDFFNSKPVEDERPLYPPGSSEEEEEEEDQENIN</sequence>
<dbReference type="GO" id="GO:0000455">
    <property type="term" value="P:enzyme-directed rRNA pseudouridine synthesis"/>
    <property type="evidence" value="ECO:0007669"/>
    <property type="project" value="UniProtKB-UniRule"/>
</dbReference>
<keyword evidence="1" id="KW-0963">Cytoplasm</keyword>
<feature type="domain" description="RNase L inhibitor RLI-like possible metal-binding" evidence="9">
    <location>
        <begin position="7"/>
        <end position="36"/>
    </location>
</feature>
<dbReference type="HAMAP" id="MF_01116">
    <property type="entry name" value="TSR3"/>
    <property type="match status" value="1"/>
</dbReference>
<evidence type="ECO:0000259" key="9">
    <source>
        <dbReference type="Pfam" id="PF04068"/>
    </source>
</evidence>
<comment type="function">
    <text evidence="6">Aminocarboxypropyltransferase that catalyzes the aminocarboxypropyl transfer on pseudouridine in 18S rRNA. It constitutes the last step in biosynthesis of the hypermodified N1-methyl-N3-(3-amino-3-carboxypropyl) pseudouridine (m1acp3-Psi).</text>
</comment>
<dbReference type="AlphaFoldDB" id="A0A1R2C6D5"/>
<comment type="caution">
    <text evidence="6">Lacks conserved residue(s) required for the propagation of feature annotation.</text>
</comment>
<evidence type="ECO:0000256" key="5">
    <source>
        <dbReference type="ARBA" id="ARBA00022691"/>
    </source>
</evidence>
<keyword evidence="4 6" id="KW-0808">Transferase</keyword>
<feature type="region of interest" description="Disordered" evidence="7">
    <location>
        <begin position="170"/>
        <end position="200"/>
    </location>
</feature>
<comment type="similarity">
    <text evidence="6">Belongs to the TDD superfamily. TSR3 family.</text>
</comment>
<dbReference type="OrthoDB" id="10262062at2759"/>
<dbReference type="GO" id="GO:1904047">
    <property type="term" value="F:S-adenosyl-L-methionine binding"/>
    <property type="evidence" value="ECO:0007669"/>
    <property type="project" value="UniProtKB-UniRule"/>
</dbReference>
<feature type="binding site" evidence="6">
    <location>
        <position position="70"/>
    </location>
    <ligand>
        <name>S-adenosyl-L-methionine</name>
        <dbReference type="ChEBI" id="CHEBI:59789"/>
    </ligand>
</feature>
<evidence type="ECO:0000313" key="11">
    <source>
        <dbReference type="Proteomes" id="UP000187209"/>
    </source>
</evidence>
<dbReference type="InterPro" id="IPR007177">
    <property type="entry name" value="Tsr3_C"/>
</dbReference>
<evidence type="ECO:0000313" key="10">
    <source>
        <dbReference type="EMBL" id="OMJ84594.1"/>
    </source>
</evidence>
<keyword evidence="5 6" id="KW-0949">S-adenosyl-L-methionine</keyword>
<dbReference type="EMBL" id="MPUH01000264">
    <property type="protein sequence ID" value="OMJ84594.1"/>
    <property type="molecule type" value="Genomic_DNA"/>
</dbReference>
<protein>
    <recommendedName>
        <fullName evidence="6">18S rRNA aminocarboxypropyltransferase</fullName>
        <ecNumber evidence="6">2.5.1.157</ecNumber>
    </recommendedName>
</protein>
<comment type="caution">
    <text evidence="10">The sequence shown here is derived from an EMBL/GenBank/DDBJ whole genome shotgun (WGS) entry which is preliminary data.</text>
</comment>
<dbReference type="PANTHER" id="PTHR20426">
    <property type="entry name" value="RIBOSOME BIOGENESIS PROTEIN TSR3 HOMOLOG"/>
    <property type="match status" value="1"/>
</dbReference>
<accession>A0A1R2C6D5</accession>
<organism evidence="10 11">
    <name type="scientific">Stentor coeruleus</name>
    <dbReference type="NCBI Taxonomy" id="5963"/>
    <lineage>
        <taxon>Eukaryota</taxon>
        <taxon>Sar</taxon>
        <taxon>Alveolata</taxon>
        <taxon>Ciliophora</taxon>
        <taxon>Postciliodesmatophora</taxon>
        <taxon>Heterotrichea</taxon>
        <taxon>Heterotrichida</taxon>
        <taxon>Stentoridae</taxon>
        <taxon>Stentor</taxon>
    </lineage>
</organism>
<comment type="catalytic activity">
    <reaction evidence="6">
        <text>an N(1)-methylpseudouridine in rRNA + S-adenosyl-L-methionine = N(1)-methyl-N(3)-[(3S)-3-amino-3-carboxypropyl]pseudouridine in rRNA + S-methyl-5'-thioadenosine + H(+)</text>
        <dbReference type="Rhea" id="RHEA:63296"/>
        <dbReference type="Rhea" id="RHEA-COMP:11634"/>
        <dbReference type="Rhea" id="RHEA-COMP:16310"/>
        <dbReference type="ChEBI" id="CHEBI:15378"/>
        <dbReference type="ChEBI" id="CHEBI:17509"/>
        <dbReference type="ChEBI" id="CHEBI:59789"/>
        <dbReference type="ChEBI" id="CHEBI:74890"/>
        <dbReference type="ChEBI" id="CHEBI:146234"/>
        <dbReference type="EC" id="2.5.1.157"/>
    </reaction>
</comment>
<dbReference type="Pfam" id="PF04068">
    <property type="entry name" value="Fer4_RLI"/>
    <property type="match status" value="1"/>
</dbReference>
<dbReference type="PANTHER" id="PTHR20426:SF0">
    <property type="entry name" value="18S RRNA AMINOCARBOXYPROPYLTRANSFERASE"/>
    <property type="match status" value="1"/>
</dbReference>
<feature type="compositionally biased region" description="Acidic residues" evidence="7">
    <location>
        <begin position="187"/>
        <end position="200"/>
    </location>
</feature>
<evidence type="ECO:0000256" key="2">
    <source>
        <dbReference type="ARBA" id="ARBA00022517"/>
    </source>
</evidence>
<evidence type="ECO:0000256" key="4">
    <source>
        <dbReference type="ARBA" id="ARBA00022679"/>
    </source>
</evidence>
<name>A0A1R2C6D5_9CILI</name>
<keyword evidence="11" id="KW-1185">Reference proteome</keyword>
<dbReference type="EC" id="2.5.1.157" evidence="6"/>
<feature type="domain" description="16S/18S rRNA aminocarboxypropyltransferase Tsr3 C-terminal" evidence="8">
    <location>
        <begin position="44"/>
        <end position="169"/>
    </location>
</feature>
<dbReference type="Proteomes" id="UP000187209">
    <property type="component" value="Unassembled WGS sequence"/>
</dbReference>
<feature type="binding site" evidence="6">
    <location>
        <position position="22"/>
    </location>
    <ligand>
        <name>S-adenosyl-L-methionine</name>
        <dbReference type="ChEBI" id="CHEBI:59789"/>
    </ligand>
</feature>
<evidence type="ECO:0000259" key="8">
    <source>
        <dbReference type="Pfam" id="PF04034"/>
    </source>
</evidence>
<keyword evidence="3 6" id="KW-0698">rRNA processing</keyword>
<proteinExistence type="inferred from homology"/>
<evidence type="ECO:0000256" key="1">
    <source>
        <dbReference type="ARBA" id="ARBA00022490"/>
    </source>
</evidence>
<dbReference type="InterPro" id="IPR022968">
    <property type="entry name" value="Tsr3-like"/>
</dbReference>
<evidence type="ECO:0000256" key="7">
    <source>
        <dbReference type="SAM" id="MobiDB-lite"/>
    </source>
</evidence>
<dbReference type="GO" id="GO:0030490">
    <property type="term" value="P:maturation of SSU-rRNA"/>
    <property type="evidence" value="ECO:0007669"/>
    <property type="project" value="TreeGrafter"/>
</dbReference>
<dbReference type="NCBIfam" id="NF002621">
    <property type="entry name" value="PRK02287.1"/>
    <property type="match status" value="1"/>
</dbReference>